<dbReference type="InterPro" id="IPR050258">
    <property type="entry name" value="Leguminous_Lectin"/>
</dbReference>
<evidence type="ECO:0000313" key="4">
    <source>
        <dbReference type="EMBL" id="KAH9297582.1"/>
    </source>
</evidence>
<dbReference type="Proteomes" id="UP000824469">
    <property type="component" value="Unassembled WGS sequence"/>
</dbReference>
<evidence type="ECO:0000256" key="1">
    <source>
        <dbReference type="ARBA" id="ARBA00007606"/>
    </source>
</evidence>
<dbReference type="InterPro" id="IPR001220">
    <property type="entry name" value="Legume_lectin_dom"/>
</dbReference>
<keyword evidence="2" id="KW-0430">Lectin</keyword>
<protein>
    <recommendedName>
        <fullName evidence="3">Legume lectin domain-containing protein</fullName>
    </recommendedName>
</protein>
<comment type="similarity">
    <text evidence="1">Belongs to the leguminous lectin family.</text>
</comment>
<dbReference type="PANTHER" id="PTHR32401">
    <property type="entry name" value="CONCANAVALIN A-LIKE LECTIN FAMILY PROTEIN"/>
    <property type="match status" value="1"/>
</dbReference>
<comment type="caution">
    <text evidence="4">The sequence shown here is derived from an EMBL/GenBank/DDBJ whole genome shotgun (WGS) entry which is preliminary data.</text>
</comment>
<evidence type="ECO:0000256" key="2">
    <source>
        <dbReference type="ARBA" id="ARBA00022734"/>
    </source>
</evidence>
<dbReference type="AlphaFoldDB" id="A0AA38FDB0"/>
<dbReference type="EMBL" id="JAHRHJ020000010">
    <property type="protein sequence ID" value="KAH9297582.1"/>
    <property type="molecule type" value="Genomic_DNA"/>
</dbReference>
<reference evidence="4 5" key="1">
    <citation type="journal article" date="2021" name="Nat. Plants">
        <title>The Taxus genome provides insights into paclitaxel biosynthesis.</title>
        <authorList>
            <person name="Xiong X."/>
            <person name="Gou J."/>
            <person name="Liao Q."/>
            <person name="Li Y."/>
            <person name="Zhou Q."/>
            <person name="Bi G."/>
            <person name="Li C."/>
            <person name="Du R."/>
            <person name="Wang X."/>
            <person name="Sun T."/>
            <person name="Guo L."/>
            <person name="Liang H."/>
            <person name="Lu P."/>
            <person name="Wu Y."/>
            <person name="Zhang Z."/>
            <person name="Ro D.K."/>
            <person name="Shang Y."/>
            <person name="Huang S."/>
            <person name="Yan J."/>
        </authorList>
    </citation>
    <scope>NUCLEOTIDE SEQUENCE [LARGE SCALE GENOMIC DNA]</scope>
    <source>
        <strain evidence="4">Ta-2019</strain>
    </source>
</reference>
<keyword evidence="5" id="KW-1185">Reference proteome</keyword>
<proteinExistence type="inferred from homology"/>
<evidence type="ECO:0000313" key="5">
    <source>
        <dbReference type="Proteomes" id="UP000824469"/>
    </source>
</evidence>
<feature type="non-terminal residue" evidence="4">
    <location>
        <position position="59"/>
    </location>
</feature>
<dbReference type="Pfam" id="PF00139">
    <property type="entry name" value="Lectin_legB"/>
    <property type="match status" value="1"/>
</dbReference>
<gene>
    <name evidence="4" type="ORF">KI387_029264</name>
</gene>
<organism evidence="4 5">
    <name type="scientific">Taxus chinensis</name>
    <name type="common">Chinese yew</name>
    <name type="synonym">Taxus wallichiana var. chinensis</name>
    <dbReference type="NCBI Taxonomy" id="29808"/>
    <lineage>
        <taxon>Eukaryota</taxon>
        <taxon>Viridiplantae</taxon>
        <taxon>Streptophyta</taxon>
        <taxon>Embryophyta</taxon>
        <taxon>Tracheophyta</taxon>
        <taxon>Spermatophyta</taxon>
        <taxon>Pinopsida</taxon>
        <taxon>Pinidae</taxon>
        <taxon>Conifers II</taxon>
        <taxon>Cupressales</taxon>
        <taxon>Taxaceae</taxon>
        <taxon>Taxus</taxon>
    </lineage>
</organism>
<dbReference type="PANTHER" id="PTHR32401:SF51">
    <property type="entry name" value="NON-SPECIFIC SERINE_THREONINE PROTEIN KINASE"/>
    <property type="match status" value="1"/>
</dbReference>
<dbReference type="GO" id="GO:0030246">
    <property type="term" value="F:carbohydrate binding"/>
    <property type="evidence" value="ECO:0007669"/>
    <property type="project" value="UniProtKB-KW"/>
</dbReference>
<dbReference type="Gene3D" id="2.60.120.200">
    <property type="match status" value="1"/>
</dbReference>
<dbReference type="InterPro" id="IPR013320">
    <property type="entry name" value="ConA-like_dom_sf"/>
</dbReference>
<feature type="domain" description="Legume lectin" evidence="3">
    <location>
        <begin position="2"/>
        <end position="59"/>
    </location>
</feature>
<evidence type="ECO:0000259" key="3">
    <source>
        <dbReference type="Pfam" id="PF00139"/>
    </source>
</evidence>
<accession>A0AA38FDB0</accession>
<feature type="non-terminal residue" evidence="4">
    <location>
        <position position="1"/>
    </location>
</feature>
<sequence length="59" mass="6657">FRDVDLKSGHNIRAWIEYDGESKKLDITIAGVGETRPQKTLNLDEVIQDQMYVGFSAST</sequence>
<name>A0AA38FDB0_TAXCH</name>
<dbReference type="SUPFAM" id="SSF49899">
    <property type="entry name" value="Concanavalin A-like lectins/glucanases"/>
    <property type="match status" value="1"/>
</dbReference>